<dbReference type="InterPro" id="IPR051140">
    <property type="entry name" value="GATA_TF"/>
</dbReference>
<protein>
    <recommendedName>
        <fullName evidence="11">GATA-type domain-containing protein</fullName>
    </recommendedName>
</protein>
<dbReference type="InterPro" id="IPR013088">
    <property type="entry name" value="Znf_NHR/GATA"/>
</dbReference>
<reference evidence="12 13" key="1">
    <citation type="submission" date="2024-01" db="EMBL/GenBank/DDBJ databases">
        <authorList>
            <person name="Waweru B."/>
        </authorList>
    </citation>
    <scope>NUCLEOTIDE SEQUENCE [LARGE SCALE GENOMIC DNA]</scope>
</reference>
<name>A0AAV1RUS2_9ROSI</name>
<dbReference type="PROSITE" id="PS50114">
    <property type="entry name" value="GATA_ZN_FINGER_2"/>
    <property type="match status" value="1"/>
</dbReference>
<dbReference type="PANTHER" id="PTHR45658:SF102">
    <property type="entry name" value="GATA TRANSCRIPTION FACTOR 29"/>
    <property type="match status" value="1"/>
</dbReference>
<keyword evidence="2" id="KW-0479">Metal-binding</keyword>
<dbReference type="GO" id="GO:0043565">
    <property type="term" value="F:sequence-specific DNA binding"/>
    <property type="evidence" value="ECO:0007669"/>
    <property type="project" value="InterPro"/>
</dbReference>
<dbReference type="Gene3D" id="3.30.50.10">
    <property type="entry name" value="Erythroid Transcription Factor GATA-1, subunit A"/>
    <property type="match status" value="1"/>
</dbReference>
<dbReference type="GO" id="GO:0030154">
    <property type="term" value="P:cell differentiation"/>
    <property type="evidence" value="ECO:0007669"/>
    <property type="project" value="TreeGrafter"/>
</dbReference>
<keyword evidence="4" id="KW-0862">Zinc</keyword>
<feature type="compositionally biased region" description="Polar residues" evidence="10">
    <location>
        <begin position="9"/>
        <end position="19"/>
    </location>
</feature>
<evidence type="ECO:0000256" key="3">
    <source>
        <dbReference type="ARBA" id="ARBA00022771"/>
    </source>
</evidence>
<comment type="caution">
    <text evidence="12">The sequence shown here is derived from an EMBL/GenBank/DDBJ whole genome shotgun (WGS) entry which is preliminary data.</text>
</comment>
<accession>A0AAV1RUS2</accession>
<feature type="region of interest" description="Disordered" evidence="10">
    <location>
        <begin position="1"/>
        <end position="21"/>
    </location>
</feature>
<evidence type="ECO:0000313" key="13">
    <source>
        <dbReference type="Proteomes" id="UP001314170"/>
    </source>
</evidence>
<evidence type="ECO:0000256" key="1">
    <source>
        <dbReference type="ARBA" id="ARBA00005694"/>
    </source>
</evidence>
<dbReference type="GO" id="GO:0005634">
    <property type="term" value="C:nucleus"/>
    <property type="evidence" value="ECO:0007669"/>
    <property type="project" value="TreeGrafter"/>
</dbReference>
<dbReference type="Pfam" id="PF00320">
    <property type="entry name" value="GATA"/>
    <property type="match status" value="1"/>
</dbReference>
<dbReference type="EMBL" id="CAWUPB010001157">
    <property type="protein sequence ID" value="CAK7339208.1"/>
    <property type="molecule type" value="Genomic_DNA"/>
</dbReference>
<dbReference type="InterPro" id="IPR000679">
    <property type="entry name" value="Znf_GATA"/>
</dbReference>
<dbReference type="GO" id="GO:0006355">
    <property type="term" value="P:regulation of DNA-templated transcription"/>
    <property type="evidence" value="ECO:0007669"/>
    <property type="project" value="InterPro"/>
</dbReference>
<feature type="domain" description="GATA-type" evidence="11">
    <location>
        <begin position="227"/>
        <end position="258"/>
    </location>
</feature>
<comment type="similarity">
    <text evidence="1">Belongs to the type IV zinc-finger family. Class A subfamily.</text>
</comment>
<evidence type="ECO:0000256" key="9">
    <source>
        <dbReference type="PROSITE-ProRule" id="PRU00094"/>
    </source>
</evidence>
<evidence type="ECO:0000256" key="4">
    <source>
        <dbReference type="ARBA" id="ARBA00022833"/>
    </source>
</evidence>
<dbReference type="SUPFAM" id="SSF57716">
    <property type="entry name" value="Glucocorticoid receptor-like (DNA-binding domain)"/>
    <property type="match status" value="1"/>
</dbReference>
<dbReference type="PANTHER" id="PTHR45658">
    <property type="entry name" value="GATA TRANSCRIPTION FACTOR"/>
    <property type="match status" value="1"/>
</dbReference>
<evidence type="ECO:0000256" key="6">
    <source>
        <dbReference type="ARBA" id="ARBA00023125"/>
    </source>
</evidence>
<keyword evidence="5" id="KW-0805">Transcription regulation</keyword>
<evidence type="ECO:0000313" key="12">
    <source>
        <dbReference type="EMBL" id="CAK7339208.1"/>
    </source>
</evidence>
<evidence type="ECO:0000259" key="11">
    <source>
        <dbReference type="PROSITE" id="PS50114"/>
    </source>
</evidence>
<proteinExistence type="inferred from homology"/>
<dbReference type="AlphaFoldDB" id="A0AAV1RUS2"/>
<dbReference type="GO" id="GO:0008270">
    <property type="term" value="F:zinc ion binding"/>
    <property type="evidence" value="ECO:0007669"/>
    <property type="project" value="UniProtKB-KW"/>
</dbReference>
<dbReference type="CDD" id="cd00202">
    <property type="entry name" value="ZnF_GATA"/>
    <property type="match status" value="1"/>
</dbReference>
<gene>
    <name evidence="12" type="ORF">DCAF_LOCUS14258</name>
</gene>
<keyword evidence="8" id="KW-0804">Transcription</keyword>
<keyword evidence="3 9" id="KW-0863">Zinc-finger</keyword>
<evidence type="ECO:0000256" key="10">
    <source>
        <dbReference type="SAM" id="MobiDB-lite"/>
    </source>
</evidence>
<keyword evidence="6" id="KW-0238">DNA-binding</keyword>
<organism evidence="12 13">
    <name type="scientific">Dovyalis caffra</name>
    <dbReference type="NCBI Taxonomy" id="77055"/>
    <lineage>
        <taxon>Eukaryota</taxon>
        <taxon>Viridiplantae</taxon>
        <taxon>Streptophyta</taxon>
        <taxon>Embryophyta</taxon>
        <taxon>Tracheophyta</taxon>
        <taxon>Spermatophyta</taxon>
        <taxon>Magnoliopsida</taxon>
        <taxon>eudicotyledons</taxon>
        <taxon>Gunneridae</taxon>
        <taxon>Pentapetalae</taxon>
        <taxon>rosids</taxon>
        <taxon>fabids</taxon>
        <taxon>Malpighiales</taxon>
        <taxon>Salicaceae</taxon>
        <taxon>Flacourtieae</taxon>
        <taxon>Dovyalis</taxon>
    </lineage>
</organism>
<sequence length="272" mass="30263">MDSRWFHQATASNGGFNDKNNAREKVDLNLKLGLANHDDTNHQINLSDLFNKPISMTTPSLSNFSFNGLMTTPSLANFSFNGPKTNNKDVVGLNTNIIGNNRGGNTPRNEGEMMVGGFPFQDGPISHLNPCSHEMGNQSDSINLGNNIVGNVAQNTNSMLRAARSSRQNLLSPPATLKNRVLLDFSSKNDKTGTSSKSNWKYSRNWKNSRRQPQVRYFNLYKTCSDANCETTNTPMWRRGPLGANTLCNACGIRYRKNEERKKAREAANRAD</sequence>
<dbReference type="SMART" id="SM00401">
    <property type="entry name" value="ZnF_GATA"/>
    <property type="match status" value="1"/>
</dbReference>
<evidence type="ECO:0000256" key="2">
    <source>
        <dbReference type="ARBA" id="ARBA00022723"/>
    </source>
</evidence>
<evidence type="ECO:0000256" key="7">
    <source>
        <dbReference type="ARBA" id="ARBA00023159"/>
    </source>
</evidence>
<keyword evidence="7" id="KW-0010">Activator</keyword>
<evidence type="ECO:0000256" key="5">
    <source>
        <dbReference type="ARBA" id="ARBA00023015"/>
    </source>
</evidence>
<keyword evidence="13" id="KW-1185">Reference proteome</keyword>
<evidence type="ECO:0000256" key="8">
    <source>
        <dbReference type="ARBA" id="ARBA00023163"/>
    </source>
</evidence>
<dbReference type="Proteomes" id="UP001314170">
    <property type="component" value="Unassembled WGS sequence"/>
</dbReference>